<comment type="similarity">
    <text evidence="1">Belongs to the amidase family.</text>
</comment>
<evidence type="ECO:0000313" key="4">
    <source>
        <dbReference type="Proteomes" id="UP001257914"/>
    </source>
</evidence>
<dbReference type="EMBL" id="JAWCUA010000007">
    <property type="protein sequence ID" value="MDU0113229.1"/>
    <property type="molecule type" value="Genomic_DNA"/>
</dbReference>
<dbReference type="PANTHER" id="PTHR11895:SF7">
    <property type="entry name" value="GLUTAMYL-TRNA(GLN) AMIDOTRANSFERASE SUBUNIT A, MITOCHONDRIAL"/>
    <property type="match status" value="1"/>
</dbReference>
<dbReference type="Proteomes" id="UP001257914">
    <property type="component" value="Unassembled WGS sequence"/>
</dbReference>
<dbReference type="Gene3D" id="3.90.1300.10">
    <property type="entry name" value="Amidase signature (AS) domain"/>
    <property type="match status" value="1"/>
</dbReference>
<name>A0ABU3R0L6_9GAMM</name>
<accession>A0ABU3R0L6</accession>
<dbReference type="InterPro" id="IPR000120">
    <property type="entry name" value="Amidase"/>
</dbReference>
<dbReference type="PANTHER" id="PTHR11895">
    <property type="entry name" value="TRANSAMIDASE"/>
    <property type="match status" value="1"/>
</dbReference>
<evidence type="ECO:0000313" key="3">
    <source>
        <dbReference type="EMBL" id="MDU0113229.1"/>
    </source>
</evidence>
<organism evidence="3 4">
    <name type="scientific">Psychrosphaera aquimarina</name>
    <dbReference type="NCBI Taxonomy" id="2044854"/>
    <lineage>
        <taxon>Bacteria</taxon>
        <taxon>Pseudomonadati</taxon>
        <taxon>Pseudomonadota</taxon>
        <taxon>Gammaproteobacteria</taxon>
        <taxon>Alteromonadales</taxon>
        <taxon>Pseudoalteromonadaceae</taxon>
        <taxon>Psychrosphaera</taxon>
    </lineage>
</organism>
<dbReference type="InterPro" id="IPR023631">
    <property type="entry name" value="Amidase_dom"/>
</dbReference>
<dbReference type="SUPFAM" id="SSF75304">
    <property type="entry name" value="Amidase signature (AS) enzymes"/>
    <property type="match status" value="1"/>
</dbReference>
<keyword evidence="4" id="KW-1185">Reference proteome</keyword>
<comment type="caution">
    <text evidence="3">The sequence shown here is derived from an EMBL/GenBank/DDBJ whole genome shotgun (WGS) entry which is preliminary data.</text>
</comment>
<feature type="domain" description="Amidase" evidence="2">
    <location>
        <begin position="27"/>
        <end position="448"/>
    </location>
</feature>
<dbReference type="RefSeq" id="WP_315946826.1">
    <property type="nucleotide sequence ID" value="NZ_JAWCUA010000007.1"/>
</dbReference>
<proteinExistence type="inferred from homology"/>
<evidence type="ECO:0000256" key="1">
    <source>
        <dbReference type="ARBA" id="ARBA00009199"/>
    </source>
</evidence>
<sequence>MPKTCFLSTTEILAGYRNKTLTPSKVMASYKAQYEAINDKVNAFSFTFFDDAIESAKLADLAYNNDEYQALTGIAVAIKDETYIEGQITTNGSLLLSDFVATSTDPVARRLIDNQAIIHGRTCTPEFSVASTTWTKLWGVSRNPWNTDITCGGSSGGSAIAVATGMCSFANGTDIGGSIRIPAAFCGLYGFKPAHGRVPEIIPYNIDPYCHHGLLTRTVDDLIYGYNLIKGADWEDSHSFVPDSQAVTKPLSELKVAVSKNLGFYQVEQDVLDALDNTVNQLKQAGVQVEYVDLDWDERVIETAKIHQRQNMGLLLRRSWAKPENKTLMNSYTNWYLDKVEELTPNDILDANLYLCKMWEEISPIFKQYDLLLCPTLATTNIPADYDYSKDKVEINGKQVDPNKGWFMTYPFNTLGQCPVLAMPNGFCDNGVPSSVQLVGRPYQDEAIFTLAKYLSETIASEFYTTRFPNL</sequence>
<evidence type="ECO:0000259" key="2">
    <source>
        <dbReference type="Pfam" id="PF01425"/>
    </source>
</evidence>
<dbReference type="Pfam" id="PF01425">
    <property type="entry name" value="Amidase"/>
    <property type="match status" value="1"/>
</dbReference>
<dbReference type="InterPro" id="IPR036928">
    <property type="entry name" value="AS_sf"/>
</dbReference>
<gene>
    <name evidence="3" type="ORF">RT723_09515</name>
</gene>
<protein>
    <submittedName>
        <fullName evidence="3">Amidase</fullName>
    </submittedName>
</protein>
<reference evidence="3 4" key="1">
    <citation type="submission" date="2023-10" db="EMBL/GenBank/DDBJ databases">
        <title>Psychrosphaera aquimaarina strain SW33 isolated from seawater.</title>
        <authorList>
            <person name="Bayburt H."/>
            <person name="Kim J.M."/>
            <person name="Choi B.J."/>
            <person name="Jeon C.O."/>
        </authorList>
    </citation>
    <scope>NUCLEOTIDE SEQUENCE [LARGE SCALE GENOMIC DNA]</scope>
    <source>
        <strain evidence="3 4">KCTC 52743</strain>
    </source>
</reference>